<dbReference type="PANTHER" id="PTHR34047">
    <property type="entry name" value="NUCLEAR INTRON MATURASE 1, MITOCHONDRIAL-RELATED"/>
    <property type="match status" value="1"/>
</dbReference>
<gene>
    <name evidence="3" type="primary">ltrA</name>
    <name evidence="3" type="ORF">F3F25_26535</name>
</gene>
<dbReference type="EMBL" id="VWLB01000069">
    <property type="protein sequence ID" value="KAA3922151.1"/>
    <property type="molecule type" value="Genomic_DNA"/>
</dbReference>
<dbReference type="InterPro" id="IPR030931">
    <property type="entry name" value="Group_II_RT_mat"/>
</dbReference>
<dbReference type="Pfam" id="PF13655">
    <property type="entry name" value="RVT_N"/>
    <property type="match status" value="1"/>
</dbReference>
<proteinExistence type="inferred from homology"/>
<dbReference type="PROSITE" id="PS50878">
    <property type="entry name" value="RT_POL"/>
    <property type="match status" value="1"/>
</dbReference>
<dbReference type="EC" id="2.7.7.49" evidence="3"/>
<dbReference type="AlphaFoldDB" id="A0A9P3ZSH8"/>
<keyword evidence="3" id="KW-0695">RNA-directed DNA polymerase</keyword>
<evidence type="ECO:0000256" key="1">
    <source>
        <dbReference type="ARBA" id="ARBA00034120"/>
    </source>
</evidence>
<accession>A0A9P3ZSH8</accession>
<organism evidence="3 4">
    <name type="scientific">Bacteroides ovatus</name>
    <dbReference type="NCBI Taxonomy" id="28116"/>
    <lineage>
        <taxon>Bacteria</taxon>
        <taxon>Pseudomonadati</taxon>
        <taxon>Bacteroidota</taxon>
        <taxon>Bacteroidia</taxon>
        <taxon>Bacteroidales</taxon>
        <taxon>Bacteroidaceae</taxon>
        <taxon>Bacteroides</taxon>
    </lineage>
</organism>
<dbReference type="InterPro" id="IPR013597">
    <property type="entry name" value="Mat_intron_G2"/>
</dbReference>
<keyword evidence="3" id="KW-0548">Nucleotidyltransferase</keyword>
<dbReference type="CDD" id="cd01651">
    <property type="entry name" value="RT_G2_intron"/>
    <property type="match status" value="1"/>
</dbReference>
<comment type="caution">
    <text evidence="3">The sequence shown here is derived from an EMBL/GenBank/DDBJ whole genome shotgun (WGS) entry which is preliminary data.</text>
</comment>
<evidence type="ECO:0000313" key="3">
    <source>
        <dbReference type="EMBL" id="KAA3922151.1"/>
    </source>
</evidence>
<sequence length="560" mass="65293">MKEEKQMYENKKSCASSDCNGRTWESIDWNKCEQAVNKLQARIVKAQKAGKFGKVKALQWTLTHSFYAKALAVKRVTSNNGKKTSGVDKILWSTPQSKFKAIVTLRRRGYKPQPLKRVNIKKSNGKLRPLGIPTMKDRAMQALYLMALEPVSETTADNYSFGFRKDRSTADAMARCHSLLSKKTSAQWILEGDIKGCFDHISHEWLMKNIPMDKSILQKWLKCGYVYNRELFPTEEGTPQGGIISPTLANMTLDGLQNLLETHFPWERVSGKSGWYCPKVRLVRYADDFIITGDTKEILEHSVKPLVADFLAERGLTLSEEKTKITHITDGFDFLGFNVRKFGDTLLTQPSKDRTKRMLSKVKDEIKRFRGDAQHELIMRLNPILNGWANYYKHSAASNVFRKTDYQIYKKLWRWALRRHGNKCKGWIKNRYFHRIDGRDWVFAVKRKNEKHEEYFIPITILFNTKIERYPQLKCDVNPFDPEWKQYLEKRRTAKMKMSLKGKRSLISMWERQNRNCVLCGQPITAETSWHTMSQQKNGRNHLCLVHDGCYQSVTHKKKK</sequence>
<dbReference type="InterPro" id="IPR000477">
    <property type="entry name" value="RT_dom"/>
</dbReference>
<dbReference type="PANTHER" id="PTHR34047:SF10">
    <property type="entry name" value="GROUP II INTRON-ASSOCIATED OPEN READING FRAME"/>
    <property type="match status" value="1"/>
</dbReference>
<evidence type="ECO:0000259" key="2">
    <source>
        <dbReference type="PROSITE" id="PS50878"/>
    </source>
</evidence>
<protein>
    <submittedName>
        <fullName evidence="3">Group II intron reverse transcriptase/maturase</fullName>
        <ecNumber evidence="3">2.7.7.49</ecNumber>
    </submittedName>
</protein>
<reference evidence="3 4" key="1">
    <citation type="journal article" date="2019" name="Nat. Med.">
        <title>A library of human gut bacterial isolates paired with longitudinal multiomics data enables mechanistic microbiome research.</title>
        <authorList>
            <person name="Poyet M."/>
            <person name="Groussin M."/>
            <person name="Gibbons S.M."/>
            <person name="Avila-Pacheco J."/>
            <person name="Jiang X."/>
            <person name="Kearney S.M."/>
            <person name="Perrotta A.R."/>
            <person name="Berdy B."/>
            <person name="Zhao S."/>
            <person name="Lieberman T.D."/>
            <person name="Swanson P.K."/>
            <person name="Smith M."/>
            <person name="Roesemann S."/>
            <person name="Alexander J.E."/>
            <person name="Rich S.A."/>
            <person name="Livny J."/>
            <person name="Vlamakis H."/>
            <person name="Clish C."/>
            <person name="Bullock K."/>
            <person name="Deik A."/>
            <person name="Scott J."/>
            <person name="Pierce K.A."/>
            <person name="Xavier R.J."/>
            <person name="Alm E.J."/>
        </authorList>
    </citation>
    <scope>NUCLEOTIDE SEQUENCE [LARGE SCALE GENOMIC DNA]</scope>
    <source>
        <strain evidence="3 4">BIOML-A160</strain>
    </source>
</reference>
<dbReference type="Proteomes" id="UP000365824">
    <property type="component" value="Unassembled WGS sequence"/>
</dbReference>
<dbReference type="GO" id="GO:0003964">
    <property type="term" value="F:RNA-directed DNA polymerase activity"/>
    <property type="evidence" value="ECO:0007669"/>
    <property type="project" value="UniProtKB-KW"/>
</dbReference>
<evidence type="ECO:0000313" key="4">
    <source>
        <dbReference type="Proteomes" id="UP000365824"/>
    </source>
</evidence>
<dbReference type="InterPro" id="IPR043502">
    <property type="entry name" value="DNA/RNA_pol_sf"/>
</dbReference>
<feature type="domain" description="Reverse transcriptase" evidence="2">
    <location>
        <begin position="99"/>
        <end position="339"/>
    </location>
</feature>
<comment type="similarity">
    <text evidence="1">Belongs to the bacterial reverse transcriptase family.</text>
</comment>
<dbReference type="InterPro" id="IPR051083">
    <property type="entry name" value="GrpII_Intron_Splice-Mob/Def"/>
</dbReference>
<keyword evidence="3" id="KW-0808">Transferase</keyword>
<dbReference type="SUPFAM" id="SSF56672">
    <property type="entry name" value="DNA/RNA polymerases"/>
    <property type="match status" value="1"/>
</dbReference>
<dbReference type="InterPro" id="IPR025960">
    <property type="entry name" value="RVT_N"/>
</dbReference>
<dbReference type="Pfam" id="PF08388">
    <property type="entry name" value="GIIM"/>
    <property type="match status" value="1"/>
</dbReference>
<dbReference type="NCBIfam" id="TIGR04416">
    <property type="entry name" value="group_II_RT_mat"/>
    <property type="match status" value="1"/>
</dbReference>
<name>A0A9P3ZSH8_BACOV</name>
<dbReference type="Pfam" id="PF00078">
    <property type="entry name" value="RVT_1"/>
    <property type="match status" value="1"/>
</dbReference>